<dbReference type="EMBL" id="FNBN01000003">
    <property type="protein sequence ID" value="SDG10587.1"/>
    <property type="molecule type" value="Genomic_DNA"/>
</dbReference>
<reference evidence="3" key="1">
    <citation type="submission" date="2016-10" db="EMBL/GenBank/DDBJ databases">
        <authorList>
            <person name="Varghese N."/>
            <person name="Submissions S."/>
        </authorList>
    </citation>
    <scope>NUCLEOTIDE SEQUENCE [LARGE SCALE GENOMIC DNA]</scope>
    <source>
        <strain evidence="3">DSM 527</strain>
    </source>
</reference>
<feature type="domain" description="Fibronectin type-III" evidence="1">
    <location>
        <begin position="306"/>
        <end position="402"/>
    </location>
</feature>
<protein>
    <recommendedName>
        <fullName evidence="1">Fibronectin type-III domain-containing protein</fullName>
    </recommendedName>
</protein>
<dbReference type="SUPFAM" id="SSF49265">
    <property type="entry name" value="Fibronectin type III"/>
    <property type="match status" value="1"/>
</dbReference>
<evidence type="ECO:0000313" key="2">
    <source>
        <dbReference type="EMBL" id="SDG10587.1"/>
    </source>
</evidence>
<dbReference type="STRING" id="104663.SAMN04488121_103480"/>
<dbReference type="CDD" id="cd00063">
    <property type="entry name" value="FN3"/>
    <property type="match status" value="1"/>
</dbReference>
<sequence>MDTSKPGPFPIFRYLLCLLLLILQQASKAQTYPIAISTQVIPPYSVYLPDYAVPGSDKLRVILIQNDLGQPSYSIRLQMTVERNGTLIMRTAPTYTPKPLLLSPGIPTIIGGNELYDYLSAANIEFSGGFSRDEYERTKSLPEGAYRISFAAFDYRRPEVQVSNTGSNVFFFQKSDPPLLNLPVCGSRVEKRDPQFLSFSWSSRNTPNPLPGSGTEYVFSLYEIKPAGSNPDYILRSARPIFTTVTEMTNLIYTQAEPALTDSMQYVWAVQARDKSGRDMFSNQGLSKSCTFTYLGANPFTQFGIPKPKLSAVATGARSIRYSWPLAQANAGYQVEAYRLQFRAAEKDGVEFDWQTEEKLEDTAFTSDNLEPARLYEARLQWKVTGVYGPFSDVVKVMTDSTKTFKCGDENLAPVSTNTKVLPSAIVGDIIKSGNFEVRLLEVTGGDGIFSGKGKVITKGFGSGLLVEFKKITINTDKVVLKGEMQAVTKGIDKFVSDALSEQHGGGDVGQVKTGDVKPSIITKLYIFSPDSVVVNTEDSTITLLGRDGEKEVIDYGTGTKTLPLVLEDAGGNLYNIDKNGKVTAAGRRDPSLAGNSAALAALNNLQLENGRVTFSASADSKYAFDAWKDAYAGHAKLDSSYELLAKGQYRVSVKAIVPGGQDEVKATLKDANGIAPEKLVFVSGTGITYPAERNGNTFTITLTGGPGGDAQEIYAAYKGPDSAYISVGKLLVVSYTQLQKKLILVPVGANTNVPEDAIRKSLQEAYEAIGVAYTVEVDESFRNDTSWDINHDQQLQDTKSSFLSSAYTGEEKRMKKAYTSLHNIDDNAVYLFVINEAALLDGDLRGKMPRGGQFGFLFIKNTTDEVIGRTAAHEAGHGVFTLEHTFAESIGLPQNTTDNLMDAGHGYELLKYQWDIVHDPGNVWGIFEDDADGQSQGTEYLPGMFLDKDNKFTFITYGGQYITLPYNANNFVFHFGISDVATTKNLVTGVLQGFEIDHKGYKASLDGGVVRYVAADGTIYKNSSPPWKTLEGVIMALPYKYSLYAFKLGVTGLQPYNPDAPVAVKNEFDFPVLPFSEANPLLNSDLGQPLIYNMGQVTAECAWCYNDTIRKMVADHSLKPQILYVSKIAQLRRAYPADFCRFTSTGSDWAFPRKADNSSTRSDAHEPAFEPVGWWGEKIDADPAGQLKGLYEREDGKPLFFRQMLSELLTFTERGSAERTSFFDTVTTRCDIMKIIDVVNPTANAECTNININARDTLLKVLTADWTFAGVSMNGIDFDIDFITEHQMAILKLVKYIKRWDIPALLRMLHDEKMLEPIVKNISDDAIRYEVTDSILSYLKQNPDEWIDQAFNKEYIFTNNKQKYTNSPVTMKGNQVKMVYREISDLDSTGKPKPRPFPEEAYRGTITIDLYETVIFLLEEDYKVFGATRYKTGDYLGGVKMTGLELFFLTNERTKQASRTLTEMVKTAWELVLGAKELTAAAELAVAGELTAAQKWEQYLKMMDMLQKIFEVTYDAGTRNQLKEQYPQSEKYFEIWDTIHSTYSSARDLQGKREKVLEYRKRLIEEAEKLNKDPSIPKTLKEVWKLGQLIKDLSE</sequence>
<dbReference type="InterPro" id="IPR036116">
    <property type="entry name" value="FN3_sf"/>
</dbReference>
<accession>A0A1G7RIG9</accession>
<dbReference type="PROSITE" id="PS50853">
    <property type="entry name" value="FN3"/>
    <property type="match status" value="1"/>
</dbReference>
<dbReference type="Proteomes" id="UP000199045">
    <property type="component" value="Unassembled WGS sequence"/>
</dbReference>
<dbReference type="InterPro" id="IPR013783">
    <property type="entry name" value="Ig-like_fold"/>
</dbReference>
<dbReference type="RefSeq" id="WP_089833053.1">
    <property type="nucleotide sequence ID" value="NZ_FNBN01000003.1"/>
</dbReference>
<evidence type="ECO:0000313" key="3">
    <source>
        <dbReference type="Proteomes" id="UP000199045"/>
    </source>
</evidence>
<organism evidence="2 3">
    <name type="scientific">Chitinophaga filiformis</name>
    <name type="common">Myxococcus filiformis</name>
    <name type="synonym">Flexibacter filiformis</name>
    <dbReference type="NCBI Taxonomy" id="104663"/>
    <lineage>
        <taxon>Bacteria</taxon>
        <taxon>Pseudomonadati</taxon>
        <taxon>Bacteroidota</taxon>
        <taxon>Chitinophagia</taxon>
        <taxon>Chitinophagales</taxon>
        <taxon>Chitinophagaceae</taxon>
        <taxon>Chitinophaga</taxon>
    </lineage>
</organism>
<evidence type="ECO:0000259" key="1">
    <source>
        <dbReference type="PROSITE" id="PS50853"/>
    </source>
</evidence>
<dbReference type="Gene3D" id="2.60.40.10">
    <property type="entry name" value="Immunoglobulins"/>
    <property type="match status" value="1"/>
</dbReference>
<name>A0A1G7RIG9_CHIFI</name>
<gene>
    <name evidence="2" type="ORF">SAMN04488121_103480</name>
</gene>
<proteinExistence type="predicted"/>
<dbReference type="OrthoDB" id="1521695at2"/>
<dbReference type="InterPro" id="IPR003961">
    <property type="entry name" value="FN3_dom"/>
</dbReference>